<proteinExistence type="predicted"/>
<feature type="region of interest" description="Disordered" evidence="1">
    <location>
        <begin position="852"/>
        <end position="871"/>
    </location>
</feature>
<evidence type="ECO:0000313" key="3">
    <source>
        <dbReference type="Proteomes" id="UP000800235"/>
    </source>
</evidence>
<feature type="compositionally biased region" description="Basic and acidic residues" evidence="1">
    <location>
        <begin position="606"/>
        <end position="616"/>
    </location>
</feature>
<feature type="compositionally biased region" description="Pro residues" evidence="1">
    <location>
        <begin position="902"/>
        <end position="924"/>
    </location>
</feature>
<feature type="compositionally biased region" description="Polar residues" evidence="1">
    <location>
        <begin position="675"/>
        <end position="686"/>
    </location>
</feature>
<feature type="region of interest" description="Disordered" evidence="1">
    <location>
        <begin position="26"/>
        <end position="61"/>
    </location>
</feature>
<evidence type="ECO:0000313" key="2">
    <source>
        <dbReference type="EMBL" id="KAF2429371.1"/>
    </source>
</evidence>
<dbReference type="AlphaFoldDB" id="A0A9P4NQD8"/>
<dbReference type="EMBL" id="MU007047">
    <property type="protein sequence ID" value="KAF2429371.1"/>
    <property type="molecule type" value="Genomic_DNA"/>
</dbReference>
<feature type="compositionally biased region" description="Polar residues" evidence="1">
    <location>
        <begin position="472"/>
        <end position="491"/>
    </location>
</feature>
<sequence>MPQEPQAAKPKGRKTRHFTSFFSRSTPVVNELPPKPAPNVKETIKNQVQRPVEKPTPALEKRQSKLNLFDIFSKPKVEVAYGHHEAASGPLPERSQTPAHFYGHSEKQQTPTPLMARPSSRLNGPIEKVTQPIAPSRPRPPDDWDPPPLFQAYPQAVKHGALQGTNLSTETLLRAQHYWRNGLRYNAFGSTTSLAFVREGPERDQVAHEAKTLASRRFSTISDSPELVEKIFVLVTSGRLCQYSGDGNYDRLPEKVLQLGETSAAFACDLIPGKHWVVQVVQAANEQGVATINKSRSLLSRLRMPTSASRRTSTSFLLVFNSAEEMGSWLRAVRKSIDQMNGNAAAPAKERHSRENTAEKIKEEVPTHRFQVQRPLSMMQSTRSRSSSAHTGPKPPRSPTVTSFPSTSNLSKAPTPIDSPQVSFFDDELSPTAETHVRSIEAPSLSTTVTSNSSDRIKLEQLREGSRASFISVRTSRTSETENGTVTTSQNSSSPPSPVKEIIIAPAPPARRNTGTFKSSFVTPHAPYTTRRLSAQPIPVLRAAATNLQAERIGTAQRYPPLDFSDRFWLTKPSPVPSAGLKIPRSRTSQAYYPTQKALRPLSSDKPAEGDNDKNHIRPKSVLGQLPNLPVRFSSRTDVPRVKPFFRPLPIRPSEPSTDVSNRTSQAFAARRFSSLPTVPTASSSAPDYPPPRNTNRLSYLTTTPSRPPSVAPPVLPPSRASTRFSVVPSRGVTPPPAAPFQPSKASTRVSVIPIPDTPSHVPAPAVRPPSRAASSQFSSVPEALESFDSSSSEPQTSSARSTPPQTAVTGPGVITRARAPSYSLIPSIQPTPTAGAPPPKTLRRPMSMQIRSDPAPFLSSRRTSSTSRASLATNTPAVPVMHPGRPTIRRQASMSTILIPGLPPPAPPPRFPLPPPPPVQAMT</sequence>
<feature type="compositionally biased region" description="Low complexity" evidence="1">
    <location>
        <begin position="759"/>
        <end position="776"/>
    </location>
</feature>
<feature type="compositionally biased region" description="Polar residues" evidence="1">
    <location>
        <begin position="694"/>
        <end position="704"/>
    </location>
</feature>
<feature type="compositionally biased region" description="Polar residues" evidence="1">
    <location>
        <begin position="655"/>
        <end position="667"/>
    </location>
</feature>
<feature type="region of interest" description="Disordered" evidence="1">
    <location>
        <begin position="644"/>
        <end position="846"/>
    </location>
</feature>
<feature type="compositionally biased region" description="Pro residues" evidence="1">
    <location>
        <begin position="706"/>
        <end position="717"/>
    </location>
</feature>
<organism evidence="2 3">
    <name type="scientific">Tothia fuscella</name>
    <dbReference type="NCBI Taxonomy" id="1048955"/>
    <lineage>
        <taxon>Eukaryota</taxon>
        <taxon>Fungi</taxon>
        <taxon>Dikarya</taxon>
        <taxon>Ascomycota</taxon>
        <taxon>Pezizomycotina</taxon>
        <taxon>Dothideomycetes</taxon>
        <taxon>Pleosporomycetidae</taxon>
        <taxon>Venturiales</taxon>
        <taxon>Cylindrosympodiaceae</taxon>
        <taxon>Tothia</taxon>
    </lineage>
</organism>
<evidence type="ECO:0000256" key="1">
    <source>
        <dbReference type="SAM" id="MobiDB-lite"/>
    </source>
</evidence>
<feature type="region of interest" description="Disordered" evidence="1">
    <location>
        <begin position="434"/>
        <end position="456"/>
    </location>
</feature>
<dbReference type="OrthoDB" id="1749473at2759"/>
<feature type="compositionally biased region" description="Polar residues" evidence="1">
    <location>
        <begin position="399"/>
        <end position="420"/>
    </location>
</feature>
<name>A0A9P4NQD8_9PEZI</name>
<gene>
    <name evidence="2" type="ORF">EJ08DRAFT_661692</name>
</gene>
<keyword evidence="3" id="KW-1185">Reference proteome</keyword>
<feature type="compositionally biased region" description="Basic and acidic residues" evidence="1">
    <location>
        <begin position="348"/>
        <end position="367"/>
    </location>
</feature>
<dbReference type="Proteomes" id="UP000800235">
    <property type="component" value="Unassembled WGS sequence"/>
</dbReference>
<feature type="compositionally biased region" description="Polar residues" evidence="1">
    <location>
        <begin position="444"/>
        <end position="454"/>
    </location>
</feature>
<feature type="compositionally biased region" description="Low complexity" evidence="1">
    <location>
        <begin position="377"/>
        <end position="388"/>
    </location>
</feature>
<comment type="caution">
    <text evidence="2">The sequence shown here is derived from an EMBL/GenBank/DDBJ whole genome shotgun (WGS) entry which is preliminary data.</text>
</comment>
<evidence type="ECO:0008006" key="4">
    <source>
        <dbReference type="Google" id="ProtNLM"/>
    </source>
</evidence>
<feature type="region of interest" description="Disordered" evidence="1">
    <location>
        <begin position="86"/>
        <end position="145"/>
    </location>
</feature>
<feature type="region of interest" description="Disordered" evidence="1">
    <location>
        <begin position="899"/>
        <end position="924"/>
    </location>
</feature>
<reference evidence="2" key="1">
    <citation type="journal article" date="2020" name="Stud. Mycol.">
        <title>101 Dothideomycetes genomes: a test case for predicting lifestyles and emergence of pathogens.</title>
        <authorList>
            <person name="Haridas S."/>
            <person name="Albert R."/>
            <person name="Binder M."/>
            <person name="Bloem J."/>
            <person name="Labutti K."/>
            <person name="Salamov A."/>
            <person name="Andreopoulos B."/>
            <person name="Baker S."/>
            <person name="Barry K."/>
            <person name="Bills G."/>
            <person name="Bluhm B."/>
            <person name="Cannon C."/>
            <person name="Castanera R."/>
            <person name="Culley D."/>
            <person name="Daum C."/>
            <person name="Ezra D."/>
            <person name="Gonzalez J."/>
            <person name="Henrissat B."/>
            <person name="Kuo A."/>
            <person name="Liang C."/>
            <person name="Lipzen A."/>
            <person name="Lutzoni F."/>
            <person name="Magnuson J."/>
            <person name="Mondo S."/>
            <person name="Nolan M."/>
            <person name="Ohm R."/>
            <person name="Pangilinan J."/>
            <person name="Park H.-J."/>
            <person name="Ramirez L."/>
            <person name="Alfaro M."/>
            <person name="Sun H."/>
            <person name="Tritt A."/>
            <person name="Yoshinaga Y."/>
            <person name="Zwiers L.-H."/>
            <person name="Turgeon B."/>
            <person name="Goodwin S."/>
            <person name="Spatafora J."/>
            <person name="Crous P."/>
            <person name="Grigoriev I."/>
        </authorList>
    </citation>
    <scope>NUCLEOTIDE SEQUENCE</scope>
    <source>
        <strain evidence="2">CBS 130266</strain>
    </source>
</reference>
<feature type="compositionally biased region" description="Low complexity" evidence="1">
    <location>
        <begin position="859"/>
        <end position="871"/>
    </location>
</feature>
<feature type="region of interest" description="Disordered" evidence="1">
    <location>
        <begin position="472"/>
        <end position="499"/>
    </location>
</feature>
<feature type="compositionally biased region" description="Polar residues" evidence="1">
    <location>
        <begin position="788"/>
        <end position="809"/>
    </location>
</feature>
<feature type="region of interest" description="Disordered" evidence="1">
    <location>
        <begin position="341"/>
        <end position="420"/>
    </location>
</feature>
<protein>
    <recommendedName>
        <fullName evidence="4">PH domain-containing protein</fullName>
    </recommendedName>
</protein>
<feature type="region of interest" description="Disordered" evidence="1">
    <location>
        <begin position="592"/>
        <end position="623"/>
    </location>
</feature>
<accession>A0A9P4NQD8</accession>